<dbReference type="HOGENOM" id="CLU_2954205_0_0_9"/>
<dbReference type="KEGG" id="hmo:HM1_1345"/>
<protein>
    <submittedName>
        <fullName evidence="1">Uncharacterized protein</fullName>
    </submittedName>
</protein>
<dbReference type="AlphaFoldDB" id="B0TBT3"/>
<organism evidence="1 2">
    <name type="scientific">Heliobacterium modesticaldum (strain ATCC 51547 / Ice1)</name>
    <dbReference type="NCBI Taxonomy" id="498761"/>
    <lineage>
        <taxon>Bacteria</taxon>
        <taxon>Bacillati</taxon>
        <taxon>Bacillota</taxon>
        <taxon>Clostridia</taxon>
        <taxon>Eubacteriales</taxon>
        <taxon>Heliobacteriaceae</taxon>
        <taxon>Heliomicrobium</taxon>
    </lineage>
</organism>
<dbReference type="Proteomes" id="UP000008550">
    <property type="component" value="Chromosome"/>
</dbReference>
<sequence>MICGCFSVESLGMSLLFREIRKKPLLGTRSERPSVQYRNGGRRFLRMFFSKAFLRDPIA</sequence>
<evidence type="ECO:0000313" key="2">
    <source>
        <dbReference type="Proteomes" id="UP000008550"/>
    </source>
</evidence>
<reference evidence="1 2" key="1">
    <citation type="journal article" date="2008" name="J. Bacteriol.">
        <title>The genome of Heliobacterium modesticaldum, a phototrophic representative of the Firmicutes containing the simplest photosynthetic apparatus.</title>
        <authorList>
            <person name="Sattley W.M."/>
            <person name="Madigan M.T."/>
            <person name="Swingley W.D."/>
            <person name="Cheung P.C."/>
            <person name="Clocksin K.M."/>
            <person name="Conrad A.L."/>
            <person name="Dejesa L.C."/>
            <person name="Honchak B.M."/>
            <person name="Jung D.O."/>
            <person name="Karbach L.E."/>
            <person name="Kurdoglu A."/>
            <person name="Lahiri S."/>
            <person name="Mastrian S.D."/>
            <person name="Page L.E."/>
            <person name="Taylor H.L."/>
            <person name="Wang Z.T."/>
            <person name="Raymond J."/>
            <person name="Chen M."/>
            <person name="Blankenship R.E."/>
            <person name="Touchman J.W."/>
        </authorList>
    </citation>
    <scope>NUCLEOTIDE SEQUENCE [LARGE SCALE GENOMIC DNA]</scope>
    <source>
        <strain evidence="2">ATCC 51547 / Ice1</strain>
    </source>
</reference>
<proteinExistence type="predicted"/>
<dbReference type="STRING" id="498761.HM1_1345"/>
<evidence type="ECO:0000313" key="1">
    <source>
        <dbReference type="EMBL" id="ABZ83922.1"/>
    </source>
</evidence>
<name>B0TBT3_HELMI</name>
<accession>B0TBT3</accession>
<keyword evidence="2" id="KW-1185">Reference proteome</keyword>
<gene>
    <name evidence="1" type="ORF">HM1_1345</name>
</gene>
<dbReference type="EMBL" id="CP000930">
    <property type="protein sequence ID" value="ABZ83922.1"/>
    <property type="molecule type" value="Genomic_DNA"/>
</dbReference>